<dbReference type="eggNOG" id="COG1426">
    <property type="taxonomic scope" value="Bacteria"/>
</dbReference>
<dbReference type="SUPFAM" id="SSF47413">
    <property type="entry name" value="lambda repressor-like DNA-binding domains"/>
    <property type="match status" value="1"/>
</dbReference>
<keyword evidence="2" id="KW-1133">Transmembrane helix</keyword>
<dbReference type="Pfam" id="PF13464">
    <property type="entry name" value="RodZ_C"/>
    <property type="match status" value="1"/>
</dbReference>
<dbReference type="InterPro" id="IPR001387">
    <property type="entry name" value="Cro/C1-type_HTH"/>
</dbReference>
<evidence type="ECO:0000256" key="1">
    <source>
        <dbReference type="SAM" id="MobiDB-lite"/>
    </source>
</evidence>
<accession>Q12PT5</accession>
<dbReference type="CDD" id="cd00093">
    <property type="entry name" value="HTH_XRE"/>
    <property type="match status" value="1"/>
</dbReference>
<sequence>MTNNELDLNTTEQVDPSSDITTVGAVLRKARESKGLSIQEVALQLHLRPSVIVDIENDKFDAMSSATYVRGYVKNYARFVAADIELIKTCLTQQLPQEAPPSMQSFSRKTTKQARDKRLLIFTYIIVSTLLALLVLWWVQKSTLLSDVDVSQPSMEEVAATEQEHALEAFEISQRALPLPDLPLVTSDADSVTESGTEVNKGAESDLDTNTTALSGGTVTTENPLIQGQSLESVMPEAGIASLPATGNTALVENSVSNSVSNNEAQAKPLISDVEQSSVASLAEGDRLSVELTGDSWMKVVDSTGKVLIDGVKTPGRTIAVSGKAPFSLILGAPKFVSLSFNGEQVDLSQYLDGRVARFTIPEA</sequence>
<protein>
    <recommendedName>
        <fullName evidence="3">HTH cro/C1-type domain-containing protein</fullName>
    </recommendedName>
</protein>
<keyword evidence="2" id="KW-0812">Transmembrane</keyword>
<evidence type="ECO:0000256" key="2">
    <source>
        <dbReference type="SAM" id="Phobius"/>
    </source>
</evidence>
<evidence type="ECO:0000313" key="5">
    <source>
        <dbReference type="Proteomes" id="UP000001982"/>
    </source>
</evidence>
<keyword evidence="2" id="KW-0472">Membrane</keyword>
<dbReference type="PANTHER" id="PTHR34475">
    <property type="match status" value="1"/>
</dbReference>
<evidence type="ECO:0000259" key="3">
    <source>
        <dbReference type="PROSITE" id="PS50943"/>
    </source>
</evidence>
<dbReference type="Pfam" id="PF13413">
    <property type="entry name" value="HTH_25"/>
    <property type="match status" value="1"/>
</dbReference>
<dbReference type="InterPro" id="IPR010982">
    <property type="entry name" value="Lambda_DNA-bd_dom_sf"/>
</dbReference>
<dbReference type="STRING" id="318161.Sden_1255"/>
<dbReference type="Proteomes" id="UP000001982">
    <property type="component" value="Chromosome"/>
</dbReference>
<organism evidence="4 5">
    <name type="scientific">Shewanella denitrificans (strain OS217 / ATCC BAA-1090 / DSM 15013)</name>
    <dbReference type="NCBI Taxonomy" id="318161"/>
    <lineage>
        <taxon>Bacteria</taxon>
        <taxon>Pseudomonadati</taxon>
        <taxon>Pseudomonadota</taxon>
        <taxon>Gammaproteobacteria</taxon>
        <taxon>Alteromonadales</taxon>
        <taxon>Shewanellaceae</taxon>
        <taxon>Shewanella</taxon>
    </lineage>
</organism>
<feature type="transmembrane region" description="Helical" evidence="2">
    <location>
        <begin position="119"/>
        <end position="139"/>
    </location>
</feature>
<dbReference type="AlphaFoldDB" id="Q12PT5"/>
<dbReference type="InterPro" id="IPR025194">
    <property type="entry name" value="RodZ-like_C"/>
</dbReference>
<dbReference type="KEGG" id="sdn:Sden_1255"/>
<dbReference type="OrthoDB" id="9790252at2"/>
<gene>
    <name evidence="4" type="ordered locus">Sden_1255</name>
</gene>
<reference evidence="4 5" key="1">
    <citation type="submission" date="2006-03" db="EMBL/GenBank/DDBJ databases">
        <title>Complete sequence of Shewanella denitrificans OS217.</title>
        <authorList>
            <consortium name="US DOE Joint Genome Institute"/>
            <person name="Copeland A."/>
            <person name="Lucas S."/>
            <person name="Lapidus A."/>
            <person name="Barry K."/>
            <person name="Detter J.C."/>
            <person name="Glavina del Rio T."/>
            <person name="Hammon N."/>
            <person name="Israni S."/>
            <person name="Dalin E."/>
            <person name="Tice H."/>
            <person name="Pitluck S."/>
            <person name="Brettin T."/>
            <person name="Bruce D."/>
            <person name="Han C."/>
            <person name="Tapia R."/>
            <person name="Gilna P."/>
            <person name="Kiss H."/>
            <person name="Schmutz J."/>
            <person name="Larimer F."/>
            <person name="Land M."/>
            <person name="Hauser L."/>
            <person name="Kyrpides N."/>
            <person name="Lykidis A."/>
            <person name="Richardson P."/>
        </authorList>
    </citation>
    <scope>NUCLEOTIDE SEQUENCE [LARGE SCALE GENOMIC DNA]</scope>
    <source>
        <strain evidence="5">OS217 / ATCC BAA-1090 / DSM 15013</strain>
    </source>
</reference>
<feature type="domain" description="HTH cro/C1-type" evidence="3">
    <location>
        <begin position="27"/>
        <end position="59"/>
    </location>
</feature>
<feature type="compositionally biased region" description="Polar residues" evidence="1">
    <location>
        <begin position="208"/>
        <end position="222"/>
    </location>
</feature>
<keyword evidence="5" id="KW-1185">Reference proteome</keyword>
<dbReference type="EMBL" id="CP000302">
    <property type="protein sequence ID" value="ABE54541.1"/>
    <property type="molecule type" value="Genomic_DNA"/>
</dbReference>
<dbReference type="RefSeq" id="WP_011495700.1">
    <property type="nucleotide sequence ID" value="NC_007954.1"/>
</dbReference>
<dbReference type="HOGENOM" id="CLU_047530_3_1_6"/>
<feature type="compositionally biased region" description="Polar residues" evidence="1">
    <location>
        <begin position="188"/>
        <end position="198"/>
    </location>
</feature>
<evidence type="ECO:0000313" key="4">
    <source>
        <dbReference type="EMBL" id="ABE54541.1"/>
    </source>
</evidence>
<dbReference type="PROSITE" id="PS50943">
    <property type="entry name" value="HTH_CROC1"/>
    <property type="match status" value="1"/>
</dbReference>
<dbReference type="PANTHER" id="PTHR34475:SF1">
    <property type="entry name" value="CYTOSKELETON PROTEIN RODZ"/>
    <property type="match status" value="1"/>
</dbReference>
<proteinExistence type="predicted"/>
<name>Q12PT5_SHEDO</name>
<dbReference type="Gene3D" id="1.10.260.40">
    <property type="entry name" value="lambda repressor-like DNA-binding domains"/>
    <property type="match status" value="1"/>
</dbReference>
<dbReference type="InterPro" id="IPR050400">
    <property type="entry name" value="Bact_Cytoskel_RodZ"/>
</dbReference>
<dbReference type="GO" id="GO:0003677">
    <property type="term" value="F:DNA binding"/>
    <property type="evidence" value="ECO:0007669"/>
    <property type="project" value="InterPro"/>
</dbReference>
<feature type="region of interest" description="Disordered" evidence="1">
    <location>
        <begin position="186"/>
        <end position="222"/>
    </location>
</feature>